<feature type="domain" description="Carboxylesterase type B" evidence="5">
    <location>
        <begin position="99"/>
        <end position="550"/>
    </location>
</feature>
<evidence type="ECO:0000256" key="3">
    <source>
        <dbReference type="RuleBase" id="RU361235"/>
    </source>
</evidence>
<dbReference type="GO" id="GO:0016787">
    <property type="term" value="F:hydrolase activity"/>
    <property type="evidence" value="ECO:0007669"/>
    <property type="project" value="UniProtKB-KW"/>
</dbReference>
<reference evidence="7" key="1">
    <citation type="submission" date="2016-10" db="EMBL/GenBank/DDBJ databases">
        <authorList>
            <person name="Varghese N."/>
            <person name="Submissions S."/>
        </authorList>
    </citation>
    <scope>NUCLEOTIDE SEQUENCE [LARGE SCALE GENOMIC DNA]</scope>
    <source>
        <strain evidence="7">DSM 43163</strain>
    </source>
</reference>
<feature type="region of interest" description="Disordered" evidence="4">
    <location>
        <begin position="76"/>
        <end position="101"/>
    </location>
</feature>
<dbReference type="Gene3D" id="3.40.50.1820">
    <property type="entry name" value="alpha/beta hydrolase"/>
    <property type="match status" value="1"/>
</dbReference>
<name>A0A1H6EAZ7_9ACTN</name>
<accession>A0A1H6EAZ7</accession>
<evidence type="ECO:0000256" key="1">
    <source>
        <dbReference type="ARBA" id="ARBA00005964"/>
    </source>
</evidence>
<organism evidence="6 7">
    <name type="scientific">Thermomonospora echinospora</name>
    <dbReference type="NCBI Taxonomy" id="1992"/>
    <lineage>
        <taxon>Bacteria</taxon>
        <taxon>Bacillati</taxon>
        <taxon>Actinomycetota</taxon>
        <taxon>Actinomycetes</taxon>
        <taxon>Streptosporangiales</taxon>
        <taxon>Thermomonosporaceae</taxon>
        <taxon>Thermomonospora</taxon>
    </lineage>
</organism>
<dbReference type="AlphaFoldDB" id="A0A1H6EAZ7"/>
<dbReference type="PROSITE" id="PS00122">
    <property type="entry name" value="CARBOXYLESTERASE_B_1"/>
    <property type="match status" value="1"/>
</dbReference>
<evidence type="ECO:0000256" key="2">
    <source>
        <dbReference type="ARBA" id="ARBA00022801"/>
    </source>
</evidence>
<evidence type="ECO:0000313" key="7">
    <source>
        <dbReference type="Proteomes" id="UP000236723"/>
    </source>
</evidence>
<evidence type="ECO:0000256" key="4">
    <source>
        <dbReference type="SAM" id="MobiDB-lite"/>
    </source>
</evidence>
<protein>
    <recommendedName>
        <fullName evidence="3">Carboxylic ester hydrolase</fullName>
        <ecNumber evidence="3">3.1.1.-</ecNumber>
    </recommendedName>
</protein>
<dbReference type="Proteomes" id="UP000236723">
    <property type="component" value="Unassembled WGS sequence"/>
</dbReference>
<dbReference type="SUPFAM" id="SSF53474">
    <property type="entry name" value="alpha/beta-Hydrolases"/>
    <property type="match status" value="1"/>
</dbReference>
<dbReference type="InterPro" id="IPR029058">
    <property type="entry name" value="AB_hydrolase_fold"/>
</dbReference>
<sequence>MTLRRYRCARRLPRLLKGRACWPARGCKTLPMKTGFPVRSEDQRWSEHAEAVLRAVVPVLPPKWFARKWRAPGCSVGQERKGNREVAVTASSRPSGSGPEVRTAAGVLRGGREAGLAVFRGIPFAEPPVGALRFAAPQPVRSWDGVRPAVAYGPPPPQSGVLGASQDTAGDDWLTINVWTPDPDPAAGLPVMVWIPGGGYVMGNSSLPEYDAGHLAGSGAVVVTLNYRLGIEGFAQIDGAPANRGLLDQVAALQWVRDNIRVFGGDPNRVTVFGQSAGGGSVAALLAMPRAAGLFRRAVAQSVPGTFFSPELAADIAAACAAELGVRPTVSGLSAVAPARLPAAGDAISAKMVQWRERWGQITHRPIPFAPVVDGDVLPATPWQALADGAARDVGLLVGHTRDEHRLLSLIDGVLGQVTHEQTEAALRLLAPGPDGARRYREAFPAAADEQLYELVNADWLFRMPSLHLADAQIAGGGRAHLYELTWSAPGLGGGLGACHGLDVPLVFGNLSSGQPAMLIGDPPSPAAEELSAQIRTAWTAFAAHGDPGWPPYDAYHRLAQLFDTPSMATAYPEEPSRLLWQDHTFPALPLLAR</sequence>
<dbReference type="EMBL" id="FNVO01000047">
    <property type="protein sequence ID" value="SEG94421.1"/>
    <property type="molecule type" value="Genomic_DNA"/>
</dbReference>
<dbReference type="InterPro" id="IPR019826">
    <property type="entry name" value="Carboxylesterase_B_AS"/>
</dbReference>
<keyword evidence="2 3" id="KW-0378">Hydrolase</keyword>
<dbReference type="InterPro" id="IPR002018">
    <property type="entry name" value="CarbesteraseB"/>
</dbReference>
<evidence type="ECO:0000259" key="5">
    <source>
        <dbReference type="Pfam" id="PF00135"/>
    </source>
</evidence>
<gene>
    <name evidence="6" type="ORF">SAMN04489712_14715</name>
</gene>
<dbReference type="Pfam" id="PF00135">
    <property type="entry name" value="COesterase"/>
    <property type="match status" value="1"/>
</dbReference>
<comment type="similarity">
    <text evidence="1 3">Belongs to the type-B carboxylesterase/lipase family.</text>
</comment>
<keyword evidence="7" id="KW-1185">Reference proteome</keyword>
<proteinExistence type="inferred from homology"/>
<dbReference type="InterPro" id="IPR050309">
    <property type="entry name" value="Type-B_Carboxylest/Lipase"/>
</dbReference>
<dbReference type="EC" id="3.1.1.-" evidence="3"/>
<evidence type="ECO:0000313" key="6">
    <source>
        <dbReference type="EMBL" id="SEG94421.1"/>
    </source>
</evidence>
<dbReference type="PANTHER" id="PTHR11559">
    <property type="entry name" value="CARBOXYLESTERASE"/>
    <property type="match status" value="1"/>
</dbReference>